<keyword evidence="1" id="KW-0812">Transmembrane</keyword>
<feature type="transmembrane region" description="Helical" evidence="1">
    <location>
        <begin position="172"/>
        <end position="193"/>
    </location>
</feature>
<feature type="transmembrane region" description="Helical" evidence="1">
    <location>
        <begin position="106"/>
        <end position="128"/>
    </location>
</feature>
<evidence type="ECO:0000313" key="3">
    <source>
        <dbReference type="Proteomes" id="UP000318380"/>
    </source>
</evidence>
<feature type="transmembrane region" description="Helical" evidence="1">
    <location>
        <begin position="49"/>
        <end position="67"/>
    </location>
</feature>
<sequence length="211" mass="22192">MVQFFAVMVIVELAWESPYSWADNNISDLGNVTCGEFGGRSVCSPLHDLMNVSFVLGGVLIVGGVLLTSTAWPRGAVAIITRLLLAATGFGWAVAGLWPADVNEDMHVLGGAVIIFLCGNAALLLAGFLRTGTPISRTRWYAAGFGALGLAAMVLHFGGHGLGLGTGGMERVTAYGVPLWLLLTGVFVLRSGGDEVGEVRQRRTGLHSARH</sequence>
<keyword evidence="1" id="KW-1133">Transmembrane helix</keyword>
<comment type="caution">
    <text evidence="2">The sequence shown here is derived from an EMBL/GenBank/DDBJ whole genome shotgun (WGS) entry which is preliminary data.</text>
</comment>
<evidence type="ECO:0000256" key="1">
    <source>
        <dbReference type="SAM" id="Phobius"/>
    </source>
</evidence>
<accession>A0A561BSY6</accession>
<feature type="transmembrane region" description="Helical" evidence="1">
    <location>
        <begin position="140"/>
        <end position="160"/>
    </location>
</feature>
<organism evidence="2 3">
    <name type="scientific">Kribbella amoyensis</name>
    <dbReference type="NCBI Taxonomy" id="996641"/>
    <lineage>
        <taxon>Bacteria</taxon>
        <taxon>Bacillati</taxon>
        <taxon>Actinomycetota</taxon>
        <taxon>Actinomycetes</taxon>
        <taxon>Propionibacteriales</taxon>
        <taxon>Kribbellaceae</taxon>
        <taxon>Kribbella</taxon>
    </lineage>
</organism>
<keyword evidence="3" id="KW-1185">Reference proteome</keyword>
<name>A0A561BSY6_9ACTN</name>
<dbReference type="Proteomes" id="UP000318380">
    <property type="component" value="Unassembled WGS sequence"/>
</dbReference>
<dbReference type="AlphaFoldDB" id="A0A561BSY6"/>
<proteinExistence type="predicted"/>
<gene>
    <name evidence="2" type="ORF">FB561_3063</name>
</gene>
<protein>
    <submittedName>
        <fullName evidence="2">Putative membrane protein</fullName>
    </submittedName>
</protein>
<dbReference type="InterPro" id="IPR009339">
    <property type="entry name" value="DUF998"/>
</dbReference>
<dbReference type="Pfam" id="PF06197">
    <property type="entry name" value="DUF998"/>
    <property type="match status" value="1"/>
</dbReference>
<dbReference type="EMBL" id="VIVK01000001">
    <property type="protein sequence ID" value="TWD81939.1"/>
    <property type="molecule type" value="Genomic_DNA"/>
</dbReference>
<feature type="transmembrane region" description="Helical" evidence="1">
    <location>
        <begin position="79"/>
        <end position="100"/>
    </location>
</feature>
<keyword evidence="1" id="KW-0472">Membrane</keyword>
<evidence type="ECO:0000313" key="2">
    <source>
        <dbReference type="EMBL" id="TWD81939.1"/>
    </source>
</evidence>
<reference evidence="2 3" key="1">
    <citation type="submission" date="2019-06" db="EMBL/GenBank/DDBJ databases">
        <title>Sequencing the genomes of 1000 actinobacteria strains.</title>
        <authorList>
            <person name="Klenk H.-P."/>
        </authorList>
    </citation>
    <scope>NUCLEOTIDE SEQUENCE [LARGE SCALE GENOMIC DNA]</scope>
    <source>
        <strain evidence="2 3">DSM 24683</strain>
    </source>
</reference>